<dbReference type="Proteomes" id="UP000230423">
    <property type="component" value="Unassembled WGS sequence"/>
</dbReference>
<proteinExistence type="predicted"/>
<feature type="region of interest" description="Disordered" evidence="1">
    <location>
        <begin position="1"/>
        <end position="129"/>
    </location>
</feature>
<gene>
    <name evidence="2" type="ORF">TELCIR_04974</name>
</gene>
<accession>A0A2G9UTJ0</accession>
<protein>
    <submittedName>
        <fullName evidence="2">Uncharacterized protein</fullName>
    </submittedName>
</protein>
<feature type="compositionally biased region" description="Basic and acidic residues" evidence="1">
    <location>
        <begin position="47"/>
        <end position="57"/>
    </location>
</feature>
<evidence type="ECO:0000313" key="2">
    <source>
        <dbReference type="EMBL" id="PIO73072.1"/>
    </source>
</evidence>
<feature type="compositionally biased region" description="Polar residues" evidence="1">
    <location>
        <begin position="79"/>
        <end position="94"/>
    </location>
</feature>
<feature type="compositionally biased region" description="Polar residues" evidence="1">
    <location>
        <begin position="1"/>
        <end position="10"/>
    </location>
</feature>
<dbReference type="AlphaFoldDB" id="A0A2G9UTJ0"/>
<sequence length="129" mass="14223">MTSEGQTDASYTEREHETSVPEDEESDEEVKNVLEESTPSLPSALRSSEKKSDRRIIIADSDDDPSVETGEDHEPVAVTTLTENEPCQQNGGTESNKDSQCHVIGNLSKRHPTHAANEEVVAPKRSRSY</sequence>
<evidence type="ECO:0000256" key="1">
    <source>
        <dbReference type="SAM" id="MobiDB-lite"/>
    </source>
</evidence>
<reference evidence="2 3" key="1">
    <citation type="submission" date="2015-09" db="EMBL/GenBank/DDBJ databases">
        <title>Draft genome of the parasitic nematode Teladorsagia circumcincta isolate WARC Sus (inbred).</title>
        <authorList>
            <person name="Mitreva M."/>
        </authorList>
    </citation>
    <scope>NUCLEOTIDE SEQUENCE [LARGE SCALE GENOMIC DNA]</scope>
    <source>
        <strain evidence="2 3">S</strain>
    </source>
</reference>
<name>A0A2G9UTJ0_TELCI</name>
<keyword evidence="3" id="KW-1185">Reference proteome</keyword>
<feature type="compositionally biased region" description="Acidic residues" evidence="1">
    <location>
        <begin position="60"/>
        <end position="69"/>
    </location>
</feature>
<dbReference type="EMBL" id="KZ345528">
    <property type="protein sequence ID" value="PIO73072.1"/>
    <property type="molecule type" value="Genomic_DNA"/>
</dbReference>
<organism evidence="2 3">
    <name type="scientific">Teladorsagia circumcincta</name>
    <name type="common">Brown stomach worm</name>
    <name type="synonym">Ostertagia circumcincta</name>
    <dbReference type="NCBI Taxonomy" id="45464"/>
    <lineage>
        <taxon>Eukaryota</taxon>
        <taxon>Metazoa</taxon>
        <taxon>Ecdysozoa</taxon>
        <taxon>Nematoda</taxon>
        <taxon>Chromadorea</taxon>
        <taxon>Rhabditida</taxon>
        <taxon>Rhabditina</taxon>
        <taxon>Rhabditomorpha</taxon>
        <taxon>Strongyloidea</taxon>
        <taxon>Trichostrongylidae</taxon>
        <taxon>Teladorsagia</taxon>
    </lineage>
</organism>
<evidence type="ECO:0000313" key="3">
    <source>
        <dbReference type="Proteomes" id="UP000230423"/>
    </source>
</evidence>